<reference evidence="1 2" key="1">
    <citation type="journal article" date="2008" name="Nature">
        <title>The genome of the model beetle and pest Tribolium castaneum.</title>
        <authorList>
            <consortium name="Tribolium Genome Sequencing Consortium"/>
            <person name="Richards S."/>
            <person name="Gibbs R.A."/>
            <person name="Weinstock G.M."/>
            <person name="Brown S.J."/>
            <person name="Denell R."/>
            <person name="Beeman R.W."/>
            <person name="Gibbs R."/>
            <person name="Beeman R.W."/>
            <person name="Brown S.J."/>
            <person name="Bucher G."/>
            <person name="Friedrich M."/>
            <person name="Grimmelikhuijzen C.J."/>
            <person name="Klingler M."/>
            <person name="Lorenzen M."/>
            <person name="Richards S."/>
            <person name="Roth S."/>
            <person name="Schroder R."/>
            <person name="Tautz D."/>
            <person name="Zdobnov E.M."/>
            <person name="Muzny D."/>
            <person name="Gibbs R.A."/>
            <person name="Weinstock G.M."/>
            <person name="Attaway T."/>
            <person name="Bell S."/>
            <person name="Buhay C.J."/>
            <person name="Chandrabose M.N."/>
            <person name="Chavez D."/>
            <person name="Clerk-Blankenburg K.P."/>
            <person name="Cree A."/>
            <person name="Dao M."/>
            <person name="Davis C."/>
            <person name="Chacko J."/>
            <person name="Dinh H."/>
            <person name="Dugan-Rocha S."/>
            <person name="Fowler G."/>
            <person name="Garner T.T."/>
            <person name="Garnes J."/>
            <person name="Gnirke A."/>
            <person name="Hawes A."/>
            <person name="Hernandez J."/>
            <person name="Hines S."/>
            <person name="Holder M."/>
            <person name="Hume J."/>
            <person name="Jhangiani S.N."/>
            <person name="Joshi V."/>
            <person name="Khan Z.M."/>
            <person name="Jackson L."/>
            <person name="Kovar C."/>
            <person name="Kowis A."/>
            <person name="Lee S."/>
            <person name="Lewis L.R."/>
            <person name="Margolis J."/>
            <person name="Morgan M."/>
            <person name="Nazareth L.V."/>
            <person name="Nguyen N."/>
            <person name="Okwuonu G."/>
            <person name="Parker D."/>
            <person name="Richards S."/>
            <person name="Ruiz S.J."/>
            <person name="Santibanez J."/>
            <person name="Savard J."/>
            <person name="Scherer S.E."/>
            <person name="Schneider B."/>
            <person name="Sodergren E."/>
            <person name="Tautz D."/>
            <person name="Vattahil S."/>
            <person name="Villasana D."/>
            <person name="White C.S."/>
            <person name="Wright R."/>
            <person name="Park Y."/>
            <person name="Beeman R.W."/>
            <person name="Lord J."/>
            <person name="Oppert B."/>
            <person name="Lorenzen M."/>
            <person name="Brown S."/>
            <person name="Wang L."/>
            <person name="Savard J."/>
            <person name="Tautz D."/>
            <person name="Richards S."/>
            <person name="Weinstock G."/>
            <person name="Gibbs R.A."/>
            <person name="Liu Y."/>
            <person name="Worley K."/>
            <person name="Weinstock G."/>
            <person name="Elsik C.G."/>
            <person name="Reese J.T."/>
            <person name="Elhaik E."/>
            <person name="Landan G."/>
            <person name="Graur D."/>
            <person name="Arensburger P."/>
            <person name="Atkinson P."/>
            <person name="Beeman R.W."/>
            <person name="Beidler J."/>
            <person name="Brown S.J."/>
            <person name="Demuth J.P."/>
            <person name="Drury D.W."/>
            <person name="Du Y.Z."/>
            <person name="Fujiwara H."/>
            <person name="Lorenzen M."/>
            <person name="Maselli V."/>
            <person name="Osanai M."/>
            <person name="Park Y."/>
            <person name="Robertson H.M."/>
            <person name="Tu Z."/>
            <person name="Wang J.J."/>
            <person name="Wang S."/>
            <person name="Richards S."/>
            <person name="Song H."/>
            <person name="Zhang L."/>
            <person name="Sodergren E."/>
            <person name="Werner D."/>
            <person name="Stanke M."/>
            <person name="Morgenstern B."/>
            <person name="Solovyev V."/>
            <person name="Kosarev P."/>
            <person name="Brown G."/>
            <person name="Chen H.C."/>
            <person name="Ermolaeva O."/>
            <person name="Hlavina W."/>
            <person name="Kapustin Y."/>
            <person name="Kiryutin B."/>
            <person name="Kitts P."/>
            <person name="Maglott D."/>
            <person name="Pruitt K."/>
            <person name="Sapojnikov V."/>
            <person name="Souvorov A."/>
            <person name="Mackey A.J."/>
            <person name="Waterhouse R.M."/>
            <person name="Wyder S."/>
            <person name="Zdobnov E.M."/>
            <person name="Zdobnov E.M."/>
            <person name="Wyder S."/>
            <person name="Kriventseva E.V."/>
            <person name="Kadowaki T."/>
            <person name="Bork P."/>
            <person name="Aranda M."/>
            <person name="Bao R."/>
            <person name="Beermann A."/>
            <person name="Berns N."/>
            <person name="Bolognesi R."/>
            <person name="Bonneton F."/>
            <person name="Bopp D."/>
            <person name="Brown S.J."/>
            <person name="Bucher G."/>
            <person name="Butts T."/>
            <person name="Chaumot A."/>
            <person name="Denell R.E."/>
            <person name="Ferrier D.E."/>
            <person name="Friedrich M."/>
            <person name="Gordon C.M."/>
            <person name="Jindra M."/>
            <person name="Klingler M."/>
            <person name="Lan Q."/>
            <person name="Lattorff H.M."/>
            <person name="Laudet V."/>
            <person name="von Levetsow C."/>
            <person name="Liu Z."/>
            <person name="Lutz R."/>
            <person name="Lynch J.A."/>
            <person name="da Fonseca R.N."/>
            <person name="Posnien N."/>
            <person name="Reuter R."/>
            <person name="Roth S."/>
            <person name="Savard J."/>
            <person name="Schinko J.B."/>
            <person name="Schmitt C."/>
            <person name="Schoppmeier M."/>
            <person name="Schroder R."/>
            <person name="Shippy T.D."/>
            <person name="Simonnet F."/>
            <person name="Marques-Souza H."/>
            <person name="Tautz D."/>
            <person name="Tomoyasu Y."/>
            <person name="Trauner J."/>
            <person name="Van der Zee M."/>
            <person name="Vervoort M."/>
            <person name="Wittkopp N."/>
            <person name="Wimmer E.A."/>
            <person name="Yang X."/>
            <person name="Jones A.K."/>
            <person name="Sattelle D.B."/>
            <person name="Ebert P.R."/>
            <person name="Nelson D."/>
            <person name="Scott J.G."/>
            <person name="Beeman R.W."/>
            <person name="Muthukrishnan S."/>
            <person name="Kramer K.J."/>
            <person name="Arakane Y."/>
            <person name="Beeman R.W."/>
            <person name="Zhu Q."/>
            <person name="Hogenkamp D."/>
            <person name="Dixit R."/>
            <person name="Oppert B."/>
            <person name="Jiang H."/>
            <person name="Zou Z."/>
            <person name="Marshall J."/>
            <person name="Elpidina E."/>
            <person name="Vinokurov K."/>
            <person name="Oppert C."/>
            <person name="Zou Z."/>
            <person name="Evans J."/>
            <person name="Lu Z."/>
            <person name="Zhao P."/>
            <person name="Sumathipala N."/>
            <person name="Altincicek B."/>
            <person name="Vilcinskas A."/>
            <person name="Williams M."/>
            <person name="Hultmark D."/>
            <person name="Hetru C."/>
            <person name="Jiang H."/>
            <person name="Grimmelikhuijzen C.J."/>
            <person name="Hauser F."/>
            <person name="Cazzamali G."/>
            <person name="Williamson M."/>
            <person name="Park Y."/>
            <person name="Li B."/>
            <person name="Tanaka Y."/>
            <person name="Predel R."/>
            <person name="Neupert S."/>
            <person name="Schachtner J."/>
            <person name="Verleyen P."/>
            <person name="Raible F."/>
            <person name="Bork P."/>
            <person name="Friedrich M."/>
            <person name="Walden K.K."/>
            <person name="Robertson H.M."/>
            <person name="Angeli S."/>
            <person name="Foret S."/>
            <person name="Bucher G."/>
            <person name="Schuetz S."/>
            <person name="Maleszka R."/>
            <person name="Wimmer E.A."/>
            <person name="Beeman R.W."/>
            <person name="Lorenzen M."/>
            <person name="Tomoyasu Y."/>
            <person name="Miller S.C."/>
            <person name="Grossmann D."/>
            <person name="Bucher G."/>
        </authorList>
    </citation>
    <scope>NUCLEOTIDE SEQUENCE [LARGE SCALE GENOMIC DNA]</scope>
    <source>
        <strain evidence="1 2">Georgia GA2</strain>
    </source>
</reference>
<evidence type="ECO:0000313" key="2">
    <source>
        <dbReference type="Proteomes" id="UP000007266"/>
    </source>
</evidence>
<dbReference type="EMBL" id="KQ971343">
    <property type="protein sequence ID" value="EFA03263.1"/>
    <property type="molecule type" value="Genomic_DNA"/>
</dbReference>
<gene>
    <name evidence="1" type="primary">GLEAN_13197</name>
    <name evidence="1" type="ORF">TcasGA2_TC013197</name>
</gene>
<organism evidence="1 2">
    <name type="scientific">Tribolium castaneum</name>
    <name type="common">Red flour beetle</name>
    <dbReference type="NCBI Taxonomy" id="7070"/>
    <lineage>
        <taxon>Eukaryota</taxon>
        <taxon>Metazoa</taxon>
        <taxon>Ecdysozoa</taxon>
        <taxon>Arthropoda</taxon>
        <taxon>Hexapoda</taxon>
        <taxon>Insecta</taxon>
        <taxon>Pterygota</taxon>
        <taxon>Neoptera</taxon>
        <taxon>Endopterygota</taxon>
        <taxon>Coleoptera</taxon>
        <taxon>Polyphaga</taxon>
        <taxon>Cucujiformia</taxon>
        <taxon>Tenebrionidae</taxon>
        <taxon>Tenebrionidae incertae sedis</taxon>
        <taxon>Tribolium</taxon>
    </lineage>
</organism>
<evidence type="ECO:0000313" key="1">
    <source>
        <dbReference type="EMBL" id="EFA03263.1"/>
    </source>
</evidence>
<accession>D6WMZ0</accession>
<keyword evidence="2" id="KW-1185">Reference proteome</keyword>
<dbReference type="AlphaFoldDB" id="D6WMZ0"/>
<dbReference type="HOGENOM" id="CLU_1962398_0_0_1"/>
<reference evidence="1 2" key="2">
    <citation type="journal article" date="2010" name="Nucleic Acids Res.">
        <title>BeetleBase in 2010: revisions to provide comprehensive genomic information for Tribolium castaneum.</title>
        <authorList>
            <person name="Kim H.S."/>
            <person name="Murphy T."/>
            <person name="Xia J."/>
            <person name="Caragea D."/>
            <person name="Park Y."/>
            <person name="Beeman R.W."/>
            <person name="Lorenzen M.D."/>
            <person name="Butcher S."/>
            <person name="Manak J.R."/>
            <person name="Brown S.J."/>
        </authorList>
    </citation>
    <scope>GENOME REANNOTATION</scope>
    <source>
        <strain evidence="1 2">Georgia GA2</strain>
    </source>
</reference>
<dbReference type="Proteomes" id="UP000007266">
    <property type="component" value="Linkage group 5"/>
</dbReference>
<dbReference type="InParanoid" id="D6WMZ0"/>
<name>D6WMZ0_TRICA</name>
<sequence>MATTTVNICRLRGCVTKKVRVMGLTERRCNYCYQIIELLQKNNFSLKHIGTAKIMDSVRESPILSDPVVTFPSVSNDSPVTAPSLTPIIALDRPTAEKSALIPVVCIAIKPNRRETENSYSGRSMSFS</sequence>
<protein>
    <submittedName>
        <fullName evidence="1">Uncharacterized protein</fullName>
    </submittedName>
</protein>
<proteinExistence type="predicted"/>